<dbReference type="InterPro" id="IPR036640">
    <property type="entry name" value="ABC1_TM_sf"/>
</dbReference>
<dbReference type="SMART" id="SM00382">
    <property type="entry name" value="AAA"/>
    <property type="match status" value="1"/>
</dbReference>
<dbReference type="InterPro" id="IPR011527">
    <property type="entry name" value="ABC1_TM_dom"/>
</dbReference>
<dbReference type="Gene3D" id="1.20.1560.10">
    <property type="entry name" value="ABC transporter type 1, transmembrane domain"/>
    <property type="match status" value="1"/>
</dbReference>
<evidence type="ECO:0000256" key="7">
    <source>
        <dbReference type="ARBA" id="ARBA00022989"/>
    </source>
</evidence>
<dbReference type="InterPro" id="IPR003593">
    <property type="entry name" value="AAA+_ATPase"/>
</dbReference>
<evidence type="ECO:0000256" key="8">
    <source>
        <dbReference type="ARBA" id="ARBA00023136"/>
    </source>
</evidence>
<evidence type="ECO:0000256" key="9">
    <source>
        <dbReference type="ARBA" id="ARBA00055053"/>
    </source>
</evidence>
<dbReference type="GO" id="GO:0005886">
    <property type="term" value="C:plasma membrane"/>
    <property type="evidence" value="ECO:0007669"/>
    <property type="project" value="UniProtKB-SubCell"/>
</dbReference>
<dbReference type="GO" id="GO:0016887">
    <property type="term" value="F:ATP hydrolysis activity"/>
    <property type="evidence" value="ECO:0007669"/>
    <property type="project" value="InterPro"/>
</dbReference>
<keyword evidence="6 16" id="KW-0067">ATP-binding</keyword>
<dbReference type="CDD" id="cd03254">
    <property type="entry name" value="ABCC_Glucan_exporter_like"/>
    <property type="match status" value="1"/>
</dbReference>
<feature type="region of interest" description="Disordered" evidence="12">
    <location>
        <begin position="588"/>
        <end position="613"/>
    </location>
</feature>
<dbReference type="Pfam" id="PF00664">
    <property type="entry name" value="ABC_membrane"/>
    <property type="match status" value="1"/>
</dbReference>
<proteinExistence type="inferred from homology"/>
<protein>
    <recommendedName>
        <fullName evidence="11">Fatty acid ABC transporter ATP-binding/permease protein</fullName>
    </recommendedName>
</protein>
<gene>
    <name evidence="16" type="ORF">SAMN05421833_10557</name>
</gene>
<comment type="function">
    <text evidence="9">ABC transporter involved in fatty acid import. Transmembrane domains (TMD) form a pore in the membrane and the ATP-binding domain (NBD) is responsible for energy generation.</text>
</comment>
<keyword evidence="2" id="KW-0813">Transport</keyword>
<dbReference type="GO" id="GO:0005524">
    <property type="term" value="F:ATP binding"/>
    <property type="evidence" value="ECO:0007669"/>
    <property type="project" value="UniProtKB-KW"/>
</dbReference>
<dbReference type="Gene3D" id="3.40.50.300">
    <property type="entry name" value="P-loop containing nucleotide triphosphate hydrolases"/>
    <property type="match status" value="1"/>
</dbReference>
<dbReference type="Pfam" id="PF00005">
    <property type="entry name" value="ABC_tran"/>
    <property type="match status" value="1"/>
</dbReference>
<evidence type="ECO:0000256" key="5">
    <source>
        <dbReference type="ARBA" id="ARBA00022741"/>
    </source>
</evidence>
<evidence type="ECO:0000313" key="17">
    <source>
        <dbReference type="Proteomes" id="UP000186096"/>
    </source>
</evidence>
<dbReference type="SUPFAM" id="SSF90123">
    <property type="entry name" value="ABC transporter transmembrane region"/>
    <property type="match status" value="1"/>
</dbReference>
<keyword evidence="3" id="KW-1003">Cell membrane</keyword>
<dbReference type="FunFam" id="1.20.1560.10:FF:000011">
    <property type="entry name" value="Multidrug ABC transporter ATP-binding protein"/>
    <property type="match status" value="1"/>
</dbReference>
<evidence type="ECO:0000256" key="3">
    <source>
        <dbReference type="ARBA" id="ARBA00022475"/>
    </source>
</evidence>
<feature type="domain" description="ABC transporter" evidence="14">
    <location>
        <begin position="346"/>
        <end position="580"/>
    </location>
</feature>
<feature type="domain" description="ABC transmembrane type-1" evidence="15">
    <location>
        <begin position="24"/>
        <end position="312"/>
    </location>
</feature>
<evidence type="ECO:0000256" key="6">
    <source>
        <dbReference type="ARBA" id="ARBA00022840"/>
    </source>
</evidence>
<dbReference type="InterPro" id="IPR039421">
    <property type="entry name" value="Type_1_exporter"/>
</dbReference>
<dbReference type="PROSITE" id="PS00211">
    <property type="entry name" value="ABC_TRANSPORTER_1"/>
    <property type="match status" value="1"/>
</dbReference>
<evidence type="ECO:0000259" key="14">
    <source>
        <dbReference type="PROSITE" id="PS50893"/>
    </source>
</evidence>
<comment type="similarity">
    <text evidence="10">Belongs to the ABC transporter superfamily. Lipid exporter (TC 3.A.1.106) family.</text>
</comment>
<keyword evidence="8 13" id="KW-0472">Membrane</keyword>
<evidence type="ECO:0000256" key="11">
    <source>
        <dbReference type="ARBA" id="ARBA00071747"/>
    </source>
</evidence>
<keyword evidence="7 13" id="KW-1133">Transmembrane helix</keyword>
<dbReference type="STRING" id="58117.SAMN05421833_10557"/>
<evidence type="ECO:0000256" key="12">
    <source>
        <dbReference type="SAM" id="MobiDB-lite"/>
    </source>
</evidence>
<organism evidence="16 17">
    <name type="scientific">Microbispora rosea</name>
    <dbReference type="NCBI Taxonomy" id="58117"/>
    <lineage>
        <taxon>Bacteria</taxon>
        <taxon>Bacillati</taxon>
        <taxon>Actinomycetota</taxon>
        <taxon>Actinomycetes</taxon>
        <taxon>Streptosporangiales</taxon>
        <taxon>Streptosporangiaceae</taxon>
        <taxon>Microbispora</taxon>
    </lineage>
</organism>
<feature type="transmembrane region" description="Helical" evidence="13">
    <location>
        <begin position="144"/>
        <end position="164"/>
    </location>
</feature>
<keyword evidence="5" id="KW-0547">Nucleotide-binding</keyword>
<dbReference type="Proteomes" id="UP000186096">
    <property type="component" value="Unassembled WGS sequence"/>
</dbReference>
<comment type="subcellular location">
    <subcellularLocation>
        <location evidence="1">Cell membrane</location>
        <topology evidence="1">Multi-pass membrane protein</topology>
    </subcellularLocation>
</comment>
<dbReference type="OrthoDB" id="9806127at2"/>
<evidence type="ECO:0000256" key="10">
    <source>
        <dbReference type="ARBA" id="ARBA00061644"/>
    </source>
</evidence>
<feature type="transmembrane region" description="Helical" evidence="13">
    <location>
        <begin position="63"/>
        <end position="83"/>
    </location>
</feature>
<dbReference type="EMBL" id="FTNI01000005">
    <property type="protein sequence ID" value="SIQ98585.1"/>
    <property type="molecule type" value="Genomic_DNA"/>
</dbReference>
<dbReference type="GO" id="GO:0015421">
    <property type="term" value="F:ABC-type oligopeptide transporter activity"/>
    <property type="evidence" value="ECO:0007669"/>
    <property type="project" value="TreeGrafter"/>
</dbReference>
<dbReference type="InterPro" id="IPR017871">
    <property type="entry name" value="ABC_transporter-like_CS"/>
</dbReference>
<dbReference type="PANTHER" id="PTHR43394">
    <property type="entry name" value="ATP-DEPENDENT PERMEASE MDL1, MITOCHONDRIAL"/>
    <property type="match status" value="1"/>
</dbReference>
<dbReference type="PROSITE" id="PS50929">
    <property type="entry name" value="ABC_TM1F"/>
    <property type="match status" value="1"/>
</dbReference>
<evidence type="ECO:0000313" key="16">
    <source>
        <dbReference type="EMBL" id="SIQ98585.1"/>
    </source>
</evidence>
<keyword evidence="17" id="KW-1185">Reference proteome</keyword>
<dbReference type="RefSeq" id="WP_076434109.1">
    <property type="nucleotide sequence ID" value="NZ_FTNI01000005.1"/>
</dbReference>
<dbReference type="AlphaFoldDB" id="A0A1N6X8A8"/>
<feature type="transmembrane region" description="Helical" evidence="13">
    <location>
        <begin position="20"/>
        <end position="43"/>
    </location>
</feature>
<reference evidence="17" key="1">
    <citation type="submission" date="2017-01" db="EMBL/GenBank/DDBJ databases">
        <authorList>
            <person name="Varghese N."/>
            <person name="Submissions S."/>
        </authorList>
    </citation>
    <scope>NUCLEOTIDE SEQUENCE [LARGE SCALE GENOMIC DNA]</scope>
    <source>
        <strain evidence="17">ATCC 12950</strain>
    </source>
</reference>
<evidence type="ECO:0000259" key="15">
    <source>
        <dbReference type="PROSITE" id="PS50929"/>
    </source>
</evidence>
<name>A0A1N6X8A8_9ACTN</name>
<sequence>MTAPKHGTVRRLLETARPEFPLAVAALGCAAVAVALTVAVPRLLGAATDLVLSAVSGHRRVDFAAIGGVLLGALACYLAAFLLSLAQQRTTATVAQRLVFRLRERTQAKLARLPLAYFDGRQRGDVLSRATNDVDNVGQTLQQVLSVAVTALITLVGVLAMMVWTSPLLALVSLVMVPLSVVAARAVGRRAQPRFVEQFAATGRLNAHIEETYTGHALVRVFGRRRQAVREFGERNDAVFRAGFRAQLLSSLIGPSMSLVMNLNYVLVAVIGGLRVAAGALSVGDVQAFIQYCLQFGQPVNQVTSMSTLLQSVLASAGRIFELLDEDEEEPVRDPVRLPAATTGRVTFENVSFRYTPDRPLIENLSLVAEPGQTVAIVGPTGAGKTTLINLLMRFYDVTGGRITVDGVDIARVPRRELRARIGMVLQDTWLRHGTIADNIAYGAGDVPRDRIVEVARATGVDHLVRTLPDGYDTVVDDDGEGLSAGERQLVTIARAFLADPPILVLDEATSALDTRTEVLVQRAMTSLRAGRTGFVIAHRLSTVRNADLILVMDEGRIVEQGTHDELLTAEGAYARLYRAQLPGGDGLSGPRGAAGRRCSSGPWAGSSAARTG</sequence>
<dbReference type="FunFam" id="3.40.50.300:FF:000287">
    <property type="entry name" value="Multidrug ABC transporter ATP-binding protein"/>
    <property type="match status" value="1"/>
</dbReference>
<evidence type="ECO:0000256" key="4">
    <source>
        <dbReference type="ARBA" id="ARBA00022692"/>
    </source>
</evidence>
<evidence type="ECO:0000256" key="2">
    <source>
        <dbReference type="ARBA" id="ARBA00022448"/>
    </source>
</evidence>
<dbReference type="PROSITE" id="PS50893">
    <property type="entry name" value="ABC_TRANSPORTER_2"/>
    <property type="match status" value="1"/>
</dbReference>
<evidence type="ECO:0000256" key="13">
    <source>
        <dbReference type="SAM" id="Phobius"/>
    </source>
</evidence>
<dbReference type="CDD" id="cd18547">
    <property type="entry name" value="ABC_6TM_Tm288_like"/>
    <property type="match status" value="1"/>
</dbReference>
<evidence type="ECO:0000256" key="1">
    <source>
        <dbReference type="ARBA" id="ARBA00004651"/>
    </source>
</evidence>
<dbReference type="SUPFAM" id="SSF52540">
    <property type="entry name" value="P-loop containing nucleoside triphosphate hydrolases"/>
    <property type="match status" value="1"/>
</dbReference>
<dbReference type="PANTHER" id="PTHR43394:SF1">
    <property type="entry name" value="ATP-BINDING CASSETTE SUB-FAMILY B MEMBER 10, MITOCHONDRIAL"/>
    <property type="match status" value="1"/>
</dbReference>
<keyword evidence="4 13" id="KW-0812">Transmembrane</keyword>
<accession>A0A1N6X8A8</accession>
<dbReference type="InterPro" id="IPR027417">
    <property type="entry name" value="P-loop_NTPase"/>
</dbReference>
<dbReference type="InterPro" id="IPR003439">
    <property type="entry name" value="ABC_transporter-like_ATP-bd"/>
</dbReference>